<gene>
    <name evidence="2" type="ORF">TRITD_5Av1G114430</name>
</gene>
<accession>A0A9R0TLM2</accession>
<name>A0A9R0TLM2_TRITD</name>
<proteinExistence type="predicted"/>
<keyword evidence="1" id="KW-0812">Transmembrane</keyword>
<dbReference type="Gramene" id="TRITD5Av1G114430.1">
    <property type="protein sequence ID" value="TRITD5Av1G114430.1"/>
    <property type="gene ID" value="TRITD5Av1G114430"/>
</dbReference>
<evidence type="ECO:0000313" key="2">
    <source>
        <dbReference type="EMBL" id="VAI16192.1"/>
    </source>
</evidence>
<keyword evidence="1" id="KW-1133">Transmembrane helix</keyword>
<dbReference type="Proteomes" id="UP000324705">
    <property type="component" value="Chromosome 5A"/>
</dbReference>
<dbReference type="AlphaFoldDB" id="A0A9R0TLM2"/>
<keyword evidence="3" id="KW-1185">Reference proteome</keyword>
<reference evidence="2 3" key="1">
    <citation type="submission" date="2017-09" db="EMBL/GenBank/DDBJ databases">
        <authorList>
            <consortium name="International Durum Wheat Genome Sequencing Consortium (IDWGSC)"/>
            <person name="Milanesi L."/>
        </authorList>
    </citation>
    <scope>NUCLEOTIDE SEQUENCE [LARGE SCALE GENOMIC DNA]</scope>
    <source>
        <strain evidence="3">cv. Svevo</strain>
    </source>
</reference>
<dbReference type="EMBL" id="LT934119">
    <property type="protein sequence ID" value="VAI16192.1"/>
    <property type="molecule type" value="Genomic_DNA"/>
</dbReference>
<protein>
    <submittedName>
        <fullName evidence="2">Uncharacterized protein</fullName>
    </submittedName>
</protein>
<organism evidence="2 3">
    <name type="scientific">Triticum turgidum subsp. durum</name>
    <name type="common">Durum wheat</name>
    <name type="synonym">Triticum durum</name>
    <dbReference type="NCBI Taxonomy" id="4567"/>
    <lineage>
        <taxon>Eukaryota</taxon>
        <taxon>Viridiplantae</taxon>
        <taxon>Streptophyta</taxon>
        <taxon>Embryophyta</taxon>
        <taxon>Tracheophyta</taxon>
        <taxon>Spermatophyta</taxon>
        <taxon>Magnoliopsida</taxon>
        <taxon>Liliopsida</taxon>
        <taxon>Poales</taxon>
        <taxon>Poaceae</taxon>
        <taxon>BOP clade</taxon>
        <taxon>Pooideae</taxon>
        <taxon>Triticodae</taxon>
        <taxon>Triticeae</taxon>
        <taxon>Triticinae</taxon>
        <taxon>Triticum</taxon>
    </lineage>
</organism>
<evidence type="ECO:0000256" key="1">
    <source>
        <dbReference type="SAM" id="Phobius"/>
    </source>
</evidence>
<sequence>MVSGGGQAQAPSSAPAAEYGSTLPQMVDDERSYKSHGELMLLLFVVVFALLFASVFFFLWLRRRRDRRR</sequence>
<evidence type="ECO:0000313" key="3">
    <source>
        <dbReference type="Proteomes" id="UP000324705"/>
    </source>
</evidence>
<feature type="transmembrane region" description="Helical" evidence="1">
    <location>
        <begin position="39"/>
        <end position="61"/>
    </location>
</feature>
<keyword evidence="1" id="KW-0472">Membrane</keyword>